<feature type="domain" description="AAA+ ATPase" evidence="4">
    <location>
        <begin position="1"/>
        <end position="161"/>
    </location>
</feature>
<dbReference type="EMBL" id="OV651813">
    <property type="protein sequence ID" value="CAH1099673.1"/>
    <property type="molecule type" value="Genomic_DNA"/>
</dbReference>
<name>A0A9P0CGI9_9CUCU</name>
<dbReference type="AlphaFoldDB" id="A0A9P0CGI9"/>
<evidence type="ECO:0000256" key="2">
    <source>
        <dbReference type="ARBA" id="ARBA00022801"/>
    </source>
</evidence>
<dbReference type="GO" id="GO:0017111">
    <property type="term" value="F:ribonucleoside triphosphate phosphatase activity"/>
    <property type="evidence" value="ECO:0007669"/>
    <property type="project" value="InterPro"/>
</dbReference>
<dbReference type="NCBIfam" id="NF010248">
    <property type="entry name" value="PRK13695.1"/>
    <property type="match status" value="1"/>
</dbReference>
<dbReference type="PANTHER" id="PTHR43146">
    <property type="entry name" value="CANCER-RELATED NUCLEOSIDE-TRIPHOSPHATASE"/>
    <property type="match status" value="1"/>
</dbReference>
<gene>
    <name evidence="5" type="ORF">PSYICH_LOCUS323</name>
</gene>
<organism evidence="5 6">
    <name type="scientific">Psylliodes chrysocephalus</name>
    <dbReference type="NCBI Taxonomy" id="3402493"/>
    <lineage>
        <taxon>Eukaryota</taxon>
        <taxon>Metazoa</taxon>
        <taxon>Ecdysozoa</taxon>
        <taxon>Arthropoda</taxon>
        <taxon>Hexapoda</taxon>
        <taxon>Insecta</taxon>
        <taxon>Pterygota</taxon>
        <taxon>Neoptera</taxon>
        <taxon>Endopterygota</taxon>
        <taxon>Coleoptera</taxon>
        <taxon>Polyphaga</taxon>
        <taxon>Cucujiformia</taxon>
        <taxon>Chrysomeloidea</taxon>
        <taxon>Chrysomelidae</taxon>
        <taxon>Galerucinae</taxon>
        <taxon>Alticini</taxon>
        <taxon>Psylliodes</taxon>
    </lineage>
</organism>
<dbReference type="Proteomes" id="UP001153636">
    <property type="component" value="Chromosome 1"/>
</dbReference>
<keyword evidence="2" id="KW-0378">Hydrolase</keyword>
<evidence type="ECO:0000313" key="6">
    <source>
        <dbReference type="Proteomes" id="UP001153636"/>
    </source>
</evidence>
<reference evidence="5" key="1">
    <citation type="submission" date="2022-01" db="EMBL/GenBank/DDBJ databases">
        <authorList>
            <person name="King R."/>
        </authorList>
    </citation>
    <scope>NUCLEOTIDE SEQUENCE</scope>
</reference>
<dbReference type="SUPFAM" id="SSF52540">
    <property type="entry name" value="P-loop containing nucleoside triphosphate hydrolases"/>
    <property type="match status" value="1"/>
</dbReference>
<keyword evidence="6" id="KW-1185">Reference proteome</keyword>
<dbReference type="HAMAP" id="MF_00796">
    <property type="entry name" value="NTPase_1"/>
    <property type="match status" value="1"/>
</dbReference>
<dbReference type="InterPro" id="IPR003593">
    <property type="entry name" value="AAA+_ATPase"/>
</dbReference>
<keyword evidence="3" id="KW-0067">ATP-binding</keyword>
<evidence type="ECO:0000256" key="3">
    <source>
        <dbReference type="ARBA" id="ARBA00022840"/>
    </source>
</evidence>
<dbReference type="SMART" id="SM00382">
    <property type="entry name" value="AAA"/>
    <property type="match status" value="1"/>
</dbReference>
<accession>A0A9P0CGI9</accession>
<sequence length="179" mass="20235">MHNVLITGTPGVGKTTLVKKLVDIFKSKDIDFDGFYTEEVRNGNARVGFDIVMLNNGKRGILARKNSLNSSNSPMVGQYAVHVNEFEELVLHIFEKPKKLMIIDEIGKMEMFSKKFQAGVRNVFNNKDIRVIATVPLNGGPLLVKQLKERSDCSLITVDHSNRNNLLPDIVKLFEEKYK</sequence>
<proteinExistence type="inferred from homology"/>
<evidence type="ECO:0000313" key="5">
    <source>
        <dbReference type="EMBL" id="CAH1099673.1"/>
    </source>
</evidence>
<dbReference type="Pfam" id="PF03266">
    <property type="entry name" value="NTPase_1"/>
    <property type="match status" value="1"/>
</dbReference>
<evidence type="ECO:0000259" key="4">
    <source>
        <dbReference type="SMART" id="SM00382"/>
    </source>
</evidence>
<keyword evidence="1" id="KW-0547">Nucleotide-binding</keyword>
<evidence type="ECO:0000256" key="1">
    <source>
        <dbReference type="ARBA" id="ARBA00022741"/>
    </source>
</evidence>
<dbReference type="PANTHER" id="PTHR43146:SF1">
    <property type="entry name" value="CANCER-RELATED NUCLEOSIDE-TRIPHOSPHATASE"/>
    <property type="match status" value="1"/>
</dbReference>
<dbReference type="InterPro" id="IPR004948">
    <property type="entry name" value="Nuc-triphosphatase_THEP1"/>
</dbReference>
<protein>
    <recommendedName>
        <fullName evidence="4">AAA+ ATPase domain-containing protein</fullName>
    </recommendedName>
</protein>
<dbReference type="InterPro" id="IPR027417">
    <property type="entry name" value="P-loop_NTPase"/>
</dbReference>
<dbReference type="OrthoDB" id="446244at2759"/>
<dbReference type="Gene3D" id="3.40.50.300">
    <property type="entry name" value="P-loop containing nucleotide triphosphate hydrolases"/>
    <property type="match status" value="1"/>
</dbReference>
<dbReference type="GO" id="GO:0005524">
    <property type="term" value="F:ATP binding"/>
    <property type="evidence" value="ECO:0007669"/>
    <property type="project" value="UniProtKB-KW"/>
</dbReference>